<evidence type="ECO:0000256" key="16">
    <source>
        <dbReference type="RuleBase" id="RU368008"/>
    </source>
</evidence>
<dbReference type="PRINTS" id="PR00927">
    <property type="entry name" value="ADPTRNSLCASE"/>
</dbReference>
<keyword evidence="9" id="KW-1133">Transmembrane helix</keyword>
<dbReference type="EMBL" id="SDRB02009624">
    <property type="protein sequence ID" value="THG08037.1"/>
    <property type="molecule type" value="Genomic_DNA"/>
</dbReference>
<dbReference type="PRINTS" id="PR00926">
    <property type="entry name" value="MITOCARRIER"/>
</dbReference>
<evidence type="ECO:0000256" key="7">
    <source>
        <dbReference type="ARBA" id="ARBA00022737"/>
    </source>
</evidence>
<dbReference type="InterPro" id="IPR023395">
    <property type="entry name" value="MCP_dom_sf"/>
</dbReference>
<comment type="function">
    <text evidence="13">ADP:ATP antiporter that mediates import of ADP into the mitochondrial matrix for ATP synthesis, and export of ATP out to fuel the cell. Cycles between the cytoplasmic-open state (c-state) and the matrix-open state (m-state): operates by the alternating access mechanism with a single substrate-binding site intermittently exposed to either the cytosolic (c-state) or matrix (m-state) side of the inner mitochondrial membrane.</text>
</comment>
<evidence type="ECO:0000256" key="4">
    <source>
        <dbReference type="ARBA" id="ARBA00022448"/>
    </source>
</evidence>
<keyword evidence="10" id="KW-0496">Mitochondrion</keyword>
<accession>A0A4V3WMC2</accession>
<dbReference type="PANTHER" id="PTHR45635">
    <property type="entry name" value="ADP,ATP CARRIER PROTEIN 1-RELATED-RELATED"/>
    <property type="match status" value="1"/>
</dbReference>
<keyword evidence="5" id="KW-0050">Antiport</keyword>
<gene>
    <name evidence="17" type="ORF">TEA_011871</name>
</gene>
<evidence type="ECO:0000256" key="14">
    <source>
        <dbReference type="PROSITE-ProRule" id="PRU00282"/>
    </source>
</evidence>
<protein>
    <recommendedName>
        <fullName evidence="16">ADP/ATP translocase</fullName>
    </recommendedName>
    <alternativeName>
        <fullName evidence="16">ADP,ATP carrier protein</fullName>
    </alternativeName>
</protein>
<keyword evidence="11 14" id="KW-0472">Membrane</keyword>
<keyword evidence="8" id="KW-0999">Mitochondrion inner membrane</keyword>
<evidence type="ECO:0000256" key="12">
    <source>
        <dbReference type="ARBA" id="ARBA00024143"/>
    </source>
</evidence>
<dbReference type="AlphaFoldDB" id="A0A4V3WMC2"/>
<dbReference type="PANTHER" id="PTHR45635:SF14">
    <property type="entry name" value="ADP_ATP TRANSLOCASE"/>
    <property type="match status" value="1"/>
</dbReference>
<dbReference type="InterPro" id="IPR002067">
    <property type="entry name" value="MCP"/>
</dbReference>
<evidence type="ECO:0000256" key="9">
    <source>
        <dbReference type="ARBA" id="ARBA00022989"/>
    </source>
</evidence>
<dbReference type="STRING" id="542762.A0A4V3WMC2"/>
<dbReference type="InterPro" id="IPR018108">
    <property type="entry name" value="MCP_transmembrane"/>
</dbReference>
<dbReference type="GO" id="GO:0005471">
    <property type="term" value="F:ATP:ADP antiporter activity"/>
    <property type="evidence" value="ECO:0007669"/>
    <property type="project" value="UniProtKB-UniRule"/>
</dbReference>
<evidence type="ECO:0000313" key="18">
    <source>
        <dbReference type="Proteomes" id="UP000306102"/>
    </source>
</evidence>
<dbReference type="Proteomes" id="UP000306102">
    <property type="component" value="Unassembled WGS sequence"/>
</dbReference>
<evidence type="ECO:0000256" key="5">
    <source>
        <dbReference type="ARBA" id="ARBA00022449"/>
    </source>
</evidence>
<proteinExistence type="inferred from homology"/>
<evidence type="ECO:0000256" key="15">
    <source>
        <dbReference type="RuleBase" id="RU000488"/>
    </source>
</evidence>
<keyword evidence="18" id="KW-1185">Reference proteome</keyword>
<evidence type="ECO:0000256" key="6">
    <source>
        <dbReference type="ARBA" id="ARBA00022692"/>
    </source>
</evidence>
<evidence type="ECO:0000256" key="8">
    <source>
        <dbReference type="ARBA" id="ARBA00022792"/>
    </source>
</evidence>
<evidence type="ECO:0000313" key="17">
    <source>
        <dbReference type="EMBL" id="THG08037.1"/>
    </source>
</evidence>
<keyword evidence="6 14" id="KW-0812">Transmembrane</keyword>
<reference evidence="17 18" key="1">
    <citation type="journal article" date="2018" name="Proc. Natl. Acad. Sci. U.S.A.">
        <title>Draft genome sequence of Camellia sinensis var. sinensis provides insights into the evolution of the tea genome and tea quality.</title>
        <authorList>
            <person name="Wei C."/>
            <person name="Yang H."/>
            <person name="Wang S."/>
            <person name="Zhao J."/>
            <person name="Liu C."/>
            <person name="Gao L."/>
            <person name="Xia E."/>
            <person name="Lu Y."/>
            <person name="Tai Y."/>
            <person name="She G."/>
            <person name="Sun J."/>
            <person name="Cao H."/>
            <person name="Tong W."/>
            <person name="Gao Q."/>
            <person name="Li Y."/>
            <person name="Deng W."/>
            <person name="Jiang X."/>
            <person name="Wang W."/>
            <person name="Chen Q."/>
            <person name="Zhang S."/>
            <person name="Li H."/>
            <person name="Wu J."/>
            <person name="Wang P."/>
            <person name="Li P."/>
            <person name="Shi C."/>
            <person name="Zheng F."/>
            <person name="Jian J."/>
            <person name="Huang B."/>
            <person name="Shan D."/>
            <person name="Shi M."/>
            <person name="Fang C."/>
            <person name="Yue Y."/>
            <person name="Li F."/>
            <person name="Li D."/>
            <person name="Wei S."/>
            <person name="Han B."/>
            <person name="Jiang C."/>
            <person name="Yin Y."/>
            <person name="Xia T."/>
            <person name="Zhang Z."/>
            <person name="Bennetzen J.L."/>
            <person name="Zhao S."/>
            <person name="Wan X."/>
        </authorList>
    </citation>
    <scope>NUCLEOTIDE SEQUENCE [LARGE SCALE GENOMIC DNA]</scope>
    <source>
        <strain evidence="18">cv. Shuchazao</strain>
        <tissue evidence="17">Leaf</tissue>
    </source>
</reference>
<name>A0A4V3WMC2_CAMSN</name>
<dbReference type="Pfam" id="PF00153">
    <property type="entry name" value="Mito_carr"/>
    <property type="match status" value="1"/>
</dbReference>
<comment type="caution">
    <text evidence="17">The sequence shown here is derived from an EMBL/GenBank/DDBJ whole genome shotgun (WGS) entry which is preliminary data.</text>
</comment>
<organism evidence="17 18">
    <name type="scientific">Camellia sinensis var. sinensis</name>
    <name type="common">China tea</name>
    <dbReference type="NCBI Taxonomy" id="542762"/>
    <lineage>
        <taxon>Eukaryota</taxon>
        <taxon>Viridiplantae</taxon>
        <taxon>Streptophyta</taxon>
        <taxon>Embryophyta</taxon>
        <taxon>Tracheophyta</taxon>
        <taxon>Spermatophyta</taxon>
        <taxon>Magnoliopsida</taxon>
        <taxon>eudicotyledons</taxon>
        <taxon>Gunneridae</taxon>
        <taxon>Pentapetalae</taxon>
        <taxon>asterids</taxon>
        <taxon>Ericales</taxon>
        <taxon>Theaceae</taxon>
        <taxon>Camellia</taxon>
    </lineage>
</organism>
<feature type="repeat" description="Solcar" evidence="14">
    <location>
        <begin position="288"/>
        <end position="354"/>
    </location>
</feature>
<dbReference type="Gene3D" id="1.50.40.10">
    <property type="entry name" value="Mitochondrial carrier domain"/>
    <property type="match status" value="1"/>
</dbReference>
<comment type="catalytic activity">
    <reaction evidence="12">
        <text>ADP(in) + ATP(out) = ADP(out) + ATP(in)</text>
        <dbReference type="Rhea" id="RHEA:34999"/>
        <dbReference type="ChEBI" id="CHEBI:30616"/>
        <dbReference type="ChEBI" id="CHEBI:456216"/>
    </reaction>
    <physiologicalReaction direction="left-to-right" evidence="12">
        <dbReference type="Rhea" id="RHEA:35000"/>
    </physiologicalReaction>
</comment>
<dbReference type="SUPFAM" id="SSF103506">
    <property type="entry name" value="Mitochondrial carrier"/>
    <property type="match status" value="1"/>
</dbReference>
<dbReference type="GO" id="GO:0005743">
    <property type="term" value="C:mitochondrial inner membrane"/>
    <property type="evidence" value="ECO:0007669"/>
    <property type="project" value="UniProtKB-SubCell"/>
</dbReference>
<dbReference type="GO" id="GO:1990544">
    <property type="term" value="P:mitochondrial ATP transmembrane transport"/>
    <property type="evidence" value="ECO:0007669"/>
    <property type="project" value="InterPro"/>
</dbReference>
<dbReference type="GO" id="GO:0140021">
    <property type="term" value="P:mitochondrial ADP transmembrane transport"/>
    <property type="evidence" value="ECO:0007669"/>
    <property type="project" value="InterPro"/>
</dbReference>
<keyword evidence="7" id="KW-0677">Repeat</keyword>
<evidence type="ECO:0000256" key="3">
    <source>
        <dbReference type="ARBA" id="ARBA00011245"/>
    </source>
</evidence>
<evidence type="ECO:0000256" key="13">
    <source>
        <dbReference type="ARBA" id="ARBA00045250"/>
    </source>
</evidence>
<evidence type="ECO:0000256" key="2">
    <source>
        <dbReference type="ARBA" id="ARBA00006375"/>
    </source>
</evidence>
<comment type="subunit">
    <text evidence="3 16">Monomer.</text>
</comment>
<evidence type="ECO:0000256" key="10">
    <source>
        <dbReference type="ARBA" id="ARBA00023128"/>
    </source>
</evidence>
<dbReference type="InterPro" id="IPR002113">
    <property type="entry name" value="ADT_euk_type"/>
</dbReference>
<sequence length="354" mass="38458">MESQSLKLRNILEFHNLPISPTHRFSLLVHPCELTSLPSLFSSLSNPSHTRILHQFSRIQTAPCCKEPVHFPIDSVETSSSHAFQSASKVEDDDTNSMPSDIGLIQRAAWIGLTTIMSKILRLIREIIVASVFGIGSVATAFKCKWSHPYYYGHHSKVVHSISAKSTSLLTCMSHSDLVECSVNSPDYESLPLNSPEWCLAPFDPGGILRADLILPFAISNAQVGIGGKQAGNVTTLSCKYGGWITASINFPEGLQSPLPPTFQGTGLEFASPLSSVFVQAPAEKGFRSFMIDFLMGGVSAAVSKTAAAPIERVKLLIQNQDEMIKAGRLSEPYKGISDCFARTIKDEGIIAYG</sequence>
<evidence type="ECO:0000256" key="11">
    <source>
        <dbReference type="ARBA" id="ARBA00023136"/>
    </source>
</evidence>
<evidence type="ECO:0000256" key="1">
    <source>
        <dbReference type="ARBA" id="ARBA00004448"/>
    </source>
</evidence>
<comment type="function">
    <text evidence="16">Catalyzes the exchange of ADP and ATP across the membrane.</text>
</comment>
<dbReference type="PROSITE" id="PS50920">
    <property type="entry name" value="SOLCAR"/>
    <property type="match status" value="1"/>
</dbReference>
<comment type="similarity">
    <text evidence="2 15">Belongs to the mitochondrial carrier (TC 2.A.29) family.</text>
</comment>
<keyword evidence="4 15" id="KW-0813">Transport</keyword>
<comment type="subcellular location">
    <subcellularLocation>
        <location evidence="16">Membrane</location>
        <topology evidence="16">Multi-pass membrane protein</topology>
    </subcellularLocation>
    <subcellularLocation>
        <location evidence="1">Mitochondrion inner membrane</location>
        <topology evidence="1">Multi-pass membrane protein</topology>
    </subcellularLocation>
</comment>